<evidence type="ECO:0000313" key="4">
    <source>
        <dbReference type="EMBL" id="CAH2107253.1"/>
    </source>
</evidence>
<feature type="compositionally biased region" description="Low complexity" evidence="2">
    <location>
        <begin position="134"/>
        <end position="155"/>
    </location>
</feature>
<protein>
    <recommendedName>
        <fullName evidence="3">DUF4795 domain-containing protein</fullName>
    </recommendedName>
</protein>
<gene>
    <name evidence="4" type="ORF">EEDITHA_LOCUS21303</name>
</gene>
<sequence>MSNSSIMTVREMIDSAFGEPNENVVNLKLVQTILIILARQLRILERKVGIEIGPSLIRSTSSIFIREVKLLAKKNKKALKDTDLANNNNKGVPTVKVPLVGTPTNKHHQHTTVQPTSSSSDKSSEGTKSKSTADKTSTSGPSSSLKTSTALTSSDKTTDEATTEDYKRKRADSREEAERAPTPMKSLDSIEMQFEKLLIVERVSTEDVKAQTGRSRDSKGLQLSIVTKEQFDNLAQIVKELQEKFSSAGKPEFPENIQLMQDLRKGASLTDAMAALQLSARLDAAEATLQQMMTLVTDLATRKGIEITEVQEVSQKSTTPKSRKKIPKSEKNTSQGIVTQGISTDVIKIQSIDASDSEIVDNVVEEPSLEIMDISKIKPDMINFSEMDQAIQEVYDILIKSVKNITNKIASNAENALKIAHKLEEKLNNTSSLDNRMNNLEALVSEYTEQINVLDTGLSSQMTNYQEQLTQMQHDLEAGLESMTEALANTGGDTAAVTELNLNFTNLQVDFDATNMRQKELKENQEVLSSNLQDLWKQIELLRGTKSDRDEVADALRDKAGLGALNGLVTQQQFDAVRGDFEKRIGASYDKFNNQEIIWQKAIDDLLRELHEKADLMQVASLRDDINCNLEKLRNRINAMMDIVGEPKSAAISKKLFRDTACLSCSSPAHMDIEEPNTIPSLPVLPNTLLPSSVKANNIMAPKEDGDHGLCYPGKPIPHVKDPRSHYCRRYCGGSHTVLSTTVKRAPSEMIISSALRNITTGPGSNEKTNDPDLNTKPCIPCNLQNLQAAQPNQATKEDRSVHPREELESDVIELDFFAKTSSLVKNDGESISRTPPPPSDDD</sequence>
<feature type="domain" description="DUF4795" evidence="3">
    <location>
        <begin position="492"/>
        <end position="687"/>
    </location>
</feature>
<keyword evidence="5" id="KW-1185">Reference proteome</keyword>
<dbReference type="Proteomes" id="UP001153954">
    <property type="component" value="Unassembled WGS sequence"/>
</dbReference>
<feature type="compositionally biased region" description="Polar residues" evidence="2">
    <location>
        <begin position="824"/>
        <end position="834"/>
    </location>
</feature>
<evidence type="ECO:0000259" key="3">
    <source>
        <dbReference type="Pfam" id="PF16043"/>
    </source>
</evidence>
<dbReference type="AlphaFoldDB" id="A0AAU9VAH0"/>
<feature type="region of interest" description="Disordered" evidence="2">
    <location>
        <begin position="824"/>
        <end position="843"/>
    </location>
</feature>
<reference evidence="4" key="1">
    <citation type="submission" date="2022-03" db="EMBL/GenBank/DDBJ databases">
        <authorList>
            <person name="Tunstrom K."/>
        </authorList>
    </citation>
    <scope>NUCLEOTIDE SEQUENCE</scope>
</reference>
<feature type="compositionally biased region" description="Polar residues" evidence="2">
    <location>
        <begin position="758"/>
        <end position="767"/>
    </location>
</feature>
<accession>A0AAU9VAH0</accession>
<proteinExistence type="predicted"/>
<feature type="compositionally biased region" description="Basic and acidic residues" evidence="2">
    <location>
        <begin position="122"/>
        <end position="133"/>
    </location>
</feature>
<dbReference type="PANTHER" id="PTHR47080">
    <property type="entry name" value="CHROMOSOME 16 OPEN READING FRAME 96"/>
    <property type="match status" value="1"/>
</dbReference>
<dbReference type="InterPro" id="IPR032013">
    <property type="entry name" value="DUF4795"/>
</dbReference>
<dbReference type="EMBL" id="CAKOGL010000030">
    <property type="protein sequence ID" value="CAH2107253.1"/>
    <property type="molecule type" value="Genomic_DNA"/>
</dbReference>
<feature type="region of interest" description="Disordered" evidence="2">
    <location>
        <begin position="82"/>
        <end position="188"/>
    </location>
</feature>
<feature type="coiled-coil region" evidence="1">
    <location>
        <begin position="423"/>
        <end position="450"/>
    </location>
</feature>
<evidence type="ECO:0000313" key="5">
    <source>
        <dbReference type="Proteomes" id="UP001153954"/>
    </source>
</evidence>
<feature type="region of interest" description="Disordered" evidence="2">
    <location>
        <begin position="311"/>
        <end position="334"/>
    </location>
</feature>
<dbReference type="PANTHER" id="PTHR47080:SF1">
    <property type="entry name" value="CHROMOSOME 16 OPEN READING FRAME 96"/>
    <property type="match status" value="1"/>
</dbReference>
<evidence type="ECO:0000256" key="1">
    <source>
        <dbReference type="SAM" id="Coils"/>
    </source>
</evidence>
<comment type="caution">
    <text evidence="4">The sequence shown here is derived from an EMBL/GenBank/DDBJ whole genome shotgun (WGS) entry which is preliminary data.</text>
</comment>
<dbReference type="Pfam" id="PF16043">
    <property type="entry name" value="DUF4795"/>
    <property type="match status" value="1"/>
</dbReference>
<evidence type="ECO:0000256" key="2">
    <source>
        <dbReference type="SAM" id="MobiDB-lite"/>
    </source>
</evidence>
<feature type="region of interest" description="Disordered" evidence="2">
    <location>
        <begin position="758"/>
        <end position="777"/>
    </location>
</feature>
<keyword evidence="1" id="KW-0175">Coiled coil</keyword>
<name>A0AAU9VAH0_EUPED</name>
<organism evidence="4 5">
    <name type="scientific">Euphydryas editha</name>
    <name type="common">Edith's checkerspot</name>
    <dbReference type="NCBI Taxonomy" id="104508"/>
    <lineage>
        <taxon>Eukaryota</taxon>
        <taxon>Metazoa</taxon>
        <taxon>Ecdysozoa</taxon>
        <taxon>Arthropoda</taxon>
        <taxon>Hexapoda</taxon>
        <taxon>Insecta</taxon>
        <taxon>Pterygota</taxon>
        <taxon>Neoptera</taxon>
        <taxon>Endopterygota</taxon>
        <taxon>Lepidoptera</taxon>
        <taxon>Glossata</taxon>
        <taxon>Ditrysia</taxon>
        <taxon>Papilionoidea</taxon>
        <taxon>Nymphalidae</taxon>
        <taxon>Nymphalinae</taxon>
        <taxon>Euphydryas</taxon>
    </lineage>
</organism>
<feature type="compositionally biased region" description="Polar residues" evidence="2">
    <location>
        <begin position="311"/>
        <end position="320"/>
    </location>
</feature>
<feature type="compositionally biased region" description="Basic and acidic residues" evidence="2">
    <location>
        <begin position="156"/>
        <end position="179"/>
    </location>
</feature>